<dbReference type="InterPro" id="IPR013525">
    <property type="entry name" value="ABC2_TM"/>
</dbReference>
<dbReference type="PANTHER" id="PTHR48041">
    <property type="entry name" value="ABC TRANSPORTER G FAMILY MEMBER 28"/>
    <property type="match status" value="1"/>
</dbReference>
<comment type="subcellular location">
    <subcellularLocation>
        <location evidence="1">Membrane</location>
        <topology evidence="1">Multi-pass membrane protein</topology>
    </subcellularLocation>
</comment>
<dbReference type="GO" id="GO:0016020">
    <property type="term" value="C:membrane"/>
    <property type="evidence" value="ECO:0007669"/>
    <property type="project" value="UniProtKB-SubCell"/>
</dbReference>
<name>A0A1Y1X945_9FUNG</name>
<feature type="domain" description="ABC transporter" evidence="9">
    <location>
        <begin position="210"/>
        <end position="450"/>
    </location>
</feature>
<keyword evidence="6 8" id="KW-1133">Transmembrane helix</keyword>
<proteinExistence type="predicted"/>
<comment type="caution">
    <text evidence="10">The sequence shown here is derived from an EMBL/GenBank/DDBJ whole genome shotgun (WGS) entry which is preliminary data.</text>
</comment>
<dbReference type="Proteomes" id="UP000193944">
    <property type="component" value="Unassembled WGS sequence"/>
</dbReference>
<dbReference type="GO" id="GO:0005524">
    <property type="term" value="F:ATP binding"/>
    <property type="evidence" value="ECO:0007669"/>
    <property type="project" value="UniProtKB-KW"/>
</dbReference>
<feature type="transmembrane region" description="Helical" evidence="8">
    <location>
        <begin position="736"/>
        <end position="756"/>
    </location>
</feature>
<dbReference type="InterPro" id="IPR043926">
    <property type="entry name" value="ABCG_dom"/>
</dbReference>
<dbReference type="InterPro" id="IPR050352">
    <property type="entry name" value="ABCG_transporters"/>
</dbReference>
<feature type="transmembrane region" description="Helical" evidence="8">
    <location>
        <begin position="152"/>
        <end position="171"/>
    </location>
</feature>
<dbReference type="Pfam" id="PF01061">
    <property type="entry name" value="ABC2_membrane"/>
    <property type="match status" value="1"/>
</dbReference>
<evidence type="ECO:0000256" key="6">
    <source>
        <dbReference type="ARBA" id="ARBA00022989"/>
    </source>
</evidence>
<dbReference type="FunFam" id="3.40.50.300:FF:000367">
    <property type="entry name" value="ABC transporter G family member 24"/>
    <property type="match status" value="1"/>
</dbReference>
<dbReference type="Gene3D" id="3.40.50.300">
    <property type="entry name" value="P-loop containing nucleotide triphosphate hydrolases"/>
    <property type="match status" value="1"/>
</dbReference>
<evidence type="ECO:0000313" key="11">
    <source>
        <dbReference type="Proteomes" id="UP000193944"/>
    </source>
</evidence>
<gene>
    <name evidence="10" type="ORF">BCR32DRAFT_268032</name>
</gene>
<dbReference type="InterPro" id="IPR003439">
    <property type="entry name" value="ABC_transporter-like_ATP-bd"/>
</dbReference>
<keyword evidence="5" id="KW-0067">ATP-binding</keyword>
<reference evidence="10 11" key="1">
    <citation type="submission" date="2016-08" db="EMBL/GenBank/DDBJ databases">
        <title>A Parts List for Fungal Cellulosomes Revealed by Comparative Genomics.</title>
        <authorList>
            <consortium name="DOE Joint Genome Institute"/>
            <person name="Haitjema C.H."/>
            <person name="Gilmore S.P."/>
            <person name="Henske J.K."/>
            <person name="Solomon K.V."/>
            <person name="De Groot R."/>
            <person name="Kuo A."/>
            <person name="Mondo S.J."/>
            <person name="Salamov A.A."/>
            <person name="Labutti K."/>
            <person name="Zhao Z."/>
            <person name="Chiniquy J."/>
            <person name="Barry K."/>
            <person name="Brewer H.M."/>
            <person name="Purvine S.O."/>
            <person name="Wright A.T."/>
            <person name="Boxma B."/>
            <person name="Van Alen T."/>
            <person name="Hackstein J.H."/>
            <person name="Baker S.E."/>
            <person name="Grigoriev I.V."/>
            <person name="O'Malley M.A."/>
        </authorList>
    </citation>
    <scope>NUCLEOTIDE SEQUENCE [LARGE SCALE GENOMIC DNA]</scope>
    <source>
        <strain evidence="10 11">S4</strain>
    </source>
</reference>
<evidence type="ECO:0000259" key="9">
    <source>
        <dbReference type="PROSITE" id="PS50893"/>
    </source>
</evidence>
<dbReference type="Pfam" id="PF00005">
    <property type="entry name" value="ABC_tran"/>
    <property type="match status" value="1"/>
</dbReference>
<protein>
    <recommendedName>
        <fullName evidence="9">ABC transporter domain-containing protein</fullName>
    </recommendedName>
</protein>
<dbReference type="Pfam" id="PF19055">
    <property type="entry name" value="ABC2_membrane_7"/>
    <property type="match status" value="1"/>
</dbReference>
<reference evidence="10 11" key="2">
    <citation type="submission" date="2016-08" db="EMBL/GenBank/DDBJ databases">
        <title>Pervasive Adenine N6-methylation of Active Genes in Fungi.</title>
        <authorList>
            <consortium name="DOE Joint Genome Institute"/>
            <person name="Mondo S.J."/>
            <person name="Dannebaum R.O."/>
            <person name="Kuo R.C."/>
            <person name="Labutti K."/>
            <person name="Haridas S."/>
            <person name="Kuo A."/>
            <person name="Salamov A."/>
            <person name="Ahrendt S.R."/>
            <person name="Lipzen A."/>
            <person name="Sullivan W."/>
            <person name="Andreopoulos W.B."/>
            <person name="Clum A."/>
            <person name="Lindquist E."/>
            <person name="Daum C."/>
            <person name="Ramamoorthy G.K."/>
            <person name="Gryganskyi A."/>
            <person name="Culley D."/>
            <person name="Magnuson J.K."/>
            <person name="James T.Y."/>
            <person name="O'Malley M.A."/>
            <person name="Stajich J.E."/>
            <person name="Spatafora J.W."/>
            <person name="Visel A."/>
            <person name="Grigoriev I.V."/>
        </authorList>
    </citation>
    <scope>NUCLEOTIDE SEQUENCE [LARGE SCALE GENOMIC DNA]</scope>
    <source>
        <strain evidence="10 11">S4</strain>
    </source>
</reference>
<dbReference type="SMART" id="SM00382">
    <property type="entry name" value="AAA"/>
    <property type="match status" value="1"/>
</dbReference>
<dbReference type="InterPro" id="IPR027417">
    <property type="entry name" value="P-loop_NTPase"/>
</dbReference>
<evidence type="ECO:0000256" key="1">
    <source>
        <dbReference type="ARBA" id="ARBA00004141"/>
    </source>
</evidence>
<evidence type="ECO:0000256" key="3">
    <source>
        <dbReference type="ARBA" id="ARBA00022692"/>
    </source>
</evidence>
<dbReference type="STRING" id="1754192.A0A1Y1X945"/>
<dbReference type="SUPFAM" id="SSF52540">
    <property type="entry name" value="P-loop containing nucleoside triphosphate hydrolases"/>
    <property type="match status" value="1"/>
</dbReference>
<dbReference type="InterPro" id="IPR017871">
    <property type="entry name" value="ABC_transporter-like_CS"/>
</dbReference>
<evidence type="ECO:0000256" key="5">
    <source>
        <dbReference type="ARBA" id="ARBA00022840"/>
    </source>
</evidence>
<organism evidence="10 11">
    <name type="scientific">Anaeromyces robustus</name>
    <dbReference type="NCBI Taxonomy" id="1754192"/>
    <lineage>
        <taxon>Eukaryota</taxon>
        <taxon>Fungi</taxon>
        <taxon>Fungi incertae sedis</taxon>
        <taxon>Chytridiomycota</taxon>
        <taxon>Chytridiomycota incertae sedis</taxon>
        <taxon>Neocallimastigomycetes</taxon>
        <taxon>Neocallimastigales</taxon>
        <taxon>Neocallimastigaceae</taxon>
        <taxon>Anaeromyces</taxon>
    </lineage>
</organism>
<dbReference type="EMBL" id="MCFG01000109">
    <property type="protein sequence ID" value="ORX81864.1"/>
    <property type="molecule type" value="Genomic_DNA"/>
</dbReference>
<feature type="transmembrane region" description="Helical" evidence="8">
    <location>
        <begin position="763"/>
        <end position="783"/>
    </location>
</feature>
<keyword evidence="2" id="KW-0813">Transport</keyword>
<evidence type="ECO:0000256" key="4">
    <source>
        <dbReference type="ARBA" id="ARBA00022741"/>
    </source>
</evidence>
<evidence type="ECO:0000313" key="10">
    <source>
        <dbReference type="EMBL" id="ORX81864.1"/>
    </source>
</evidence>
<dbReference type="GO" id="GO:0140359">
    <property type="term" value="F:ABC-type transporter activity"/>
    <property type="evidence" value="ECO:0007669"/>
    <property type="project" value="InterPro"/>
</dbReference>
<keyword evidence="3 8" id="KW-0812">Transmembrane</keyword>
<feature type="transmembrane region" description="Helical" evidence="8">
    <location>
        <begin position="657"/>
        <end position="676"/>
    </location>
</feature>
<evidence type="ECO:0000256" key="7">
    <source>
        <dbReference type="ARBA" id="ARBA00023136"/>
    </source>
</evidence>
<dbReference type="PROSITE" id="PS00211">
    <property type="entry name" value="ABC_TRANSPORTER_1"/>
    <property type="match status" value="1"/>
</dbReference>
<keyword evidence="7 8" id="KW-0472">Membrane</keyword>
<dbReference type="OrthoDB" id="66620at2759"/>
<dbReference type="GO" id="GO:0016887">
    <property type="term" value="F:ATP hydrolysis activity"/>
    <property type="evidence" value="ECO:0007669"/>
    <property type="project" value="InterPro"/>
</dbReference>
<feature type="transmembrane region" description="Helical" evidence="8">
    <location>
        <begin position="713"/>
        <end position="730"/>
    </location>
</feature>
<dbReference type="AlphaFoldDB" id="A0A1Y1X945"/>
<accession>A0A1Y1X945</accession>
<keyword evidence="4" id="KW-0547">Nucleotide-binding</keyword>
<sequence length="869" mass="99046">MADGMSGVPDLAQLPETLPENIPDKIDLSISAFTKAVVYTEYYKSKNSTNNRLRCNYFKIGEVNGQTWTCPKGYYCFTKETEDNPKVKCPKGFLCPENSQQPTYCCAGWYCPDASEAFECPKGSWCPRGSVKPQTCFGLTECPPRTDKSPKYGLLIIFLAFFVLIALFFAYRNRKKRIRNAKYNNLLQHMMDEKDERPEAVEINRKKYDIEFEDLGLVLPSKVEIMRGVSGEFKSGRTCCIMGPSGAGKTTFVNLLTEKVRRTTGTIKINGKKDSLKRYKKLIGFVPQEDVMLRELTVQDILLHSAFMRLPTSWTREQKKEKVLEVIHFLELDNVMNSNIGNEEERGISGGQRKRVNIGMELVADPSVLFLVEPTSGLDSTTAYEVCALLSEIAKKQNMTIISVIHSPSAQTFRQFDDLLLLGKGGRTVYFGPVDKATQYFERIGFPCPPNENPADFFMDVTSGKVPSSLKADFKPSDLFDYWALYNANKDDESFRIFISSRTKYDLFKKTHLPKSASEIKVNPLHAFFDIFRDIYDYFADLFEEIWNNICGFFRFIYMSILSLINCCIKTKQKVEFDPVRDTPNVLTVFWLDLKRACLQIYRNLRTFFLDQVLHLGCGIFISIASQDFTYLPQQPKELCNVAPLNLRNACLEPIDYITFAGIFVSLGILFAGMSVGSGTFGNEKVVFWRDSSAGQPTISYYVAKVVADIPRIIIAAVMFTTAFILLFPYHSSFKYIFYIDLALYACAFSMGYFLSVIFDKKIVALASTGFSLAWALVFSGIIPNLTSIPSSAILKPIKFLWDCSAPRWAIELFWLVEVHARDFEITTYPNTYKPETWPVGFLYIFYITIGWNVLAYLAMKLLHRQKQK</sequence>
<keyword evidence="11" id="KW-1185">Reference proteome</keyword>
<dbReference type="InterPro" id="IPR003593">
    <property type="entry name" value="AAA+_ATPase"/>
</dbReference>
<feature type="transmembrane region" description="Helical" evidence="8">
    <location>
        <begin position="605"/>
        <end position="625"/>
    </location>
</feature>
<dbReference type="PROSITE" id="PS50893">
    <property type="entry name" value="ABC_TRANSPORTER_2"/>
    <property type="match status" value="1"/>
</dbReference>
<feature type="transmembrane region" description="Helical" evidence="8">
    <location>
        <begin position="841"/>
        <end position="860"/>
    </location>
</feature>
<dbReference type="PANTHER" id="PTHR48041:SF91">
    <property type="entry name" value="ABC TRANSPORTER G FAMILY MEMBER 28"/>
    <property type="match status" value="1"/>
</dbReference>
<evidence type="ECO:0000256" key="8">
    <source>
        <dbReference type="SAM" id="Phobius"/>
    </source>
</evidence>
<evidence type="ECO:0000256" key="2">
    <source>
        <dbReference type="ARBA" id="ARBA00022448"/>
    </source>
</evidence>